<organism evidence="1 2">
    <name type="scientific">Enterocloster hominis</name>
    <name type="common">ex Hitch et al. 2024</name>
    <dbReference type="NCBI Taxonomy" id="1917870"/>
    <lineage>
        <taxon>Bacteria</taxon>
        <taxon>Bacillati</taxon>
        <taxon>Bacillota</taxon>
        <taxon>Clostridia</taxon>
        <taxon>Lachnospirales</taxon>
        <taxon>Lachnospiraceae</taxon>
        <taxon>Enterocloster</taxon>
    </lineage>
</organism>
<sequence length="29" mass="3346">MQMAGMNFQTHPRSWMPFIRAAGHGCIRI</sequence>
<dbReference type="Proteomes" id="UP001454086">
    <property type="component" value="Unassembled WGS sequence"/>
</dbReference>
<reference evidence="1 2" key="1">
    <citation type="submission" date="2024-03" db="EMBL/GenBank/DDBJ databases">
        <title>Human intestinal bacterial collection.</title>
        <authorList>
            <person name="Pauvert C."/>
            <person name="Hitch T.C.A."/>
            <person name="Clavel T."/>
        </authorList>
    </citation>
    <scope>NUCLEOTIDE SEQUENCE [LARGE SCALE GENOMIC DNA]</scope>
    <source>
        <strain evidence="1 2">CLA-SR-H021</strain>
    </source>
</reference>
<proteinExistence type="predicted"/>
<comment type="caution">
    <text evidence="1">The sequence shown here is derived from an EMBL/GenBank/DDBJ whole genome shotgun (WGS) entry which is preliminary data.</text>
</comment>
<evidence type="ECO:0000313" key="1">
    <source>
        <dbReference type="EMBL" id="MEQ2428935.1"/>
    </source>
</evidence>
<name>A0ABV1DEZ8_9FIRM</name>
<gene>
    <name evidence="1" type="ORF">WMQ36_28630</name>
</gene>
<keyword evidence="2" id="KW-1185">Reference proteome</keyword>
<evidence type="ECO:0000313" key="2">
    <source>
        <dbReference type="Proteomes" id="UP001454086"/>
    </source>
</evidence>
<dbReference type="EMBL" id="JBBMFM010000239">
    <property type="protein sequence ID" value="MEQ2428935.1"/>
    <property type="molecule type" value="Genomic_DNA"/>
</dbReference>
<protein>
    <submittedName>
        <fullName evidence="1">Uncharacterized protein</fullName>
    </submittedName>
</protein>
<accession>A0ABV1DEZ8</accession>